<dbReference type="InterPro" id="IPR027417">
    <property type="entry name" value="P-loop_NTPase"/>
</dbReference>
<dbReference type="PANTHER" id="PTHR38149:SF1">
    <property type="entry name" value="ATPASE"/>
    <property type="match status" value="1"/>
</dbReference>
<dbReference type="Proteomes" id="UP000030848">
    <property type="component" value="Unassembled WGS sequence"/>
</dbReference>
<evidence type="ECO:0000313" key="4">
    <source>
        <dbReference type="EMBL" id="KHF43808.1"/>
    </source>
</evidence>
<feature type="domain" description="ATPase of the ABC class N-terminal" evidence="2">
    <location>
        <begin position="5"/>
        <end position="160"/>
    </location>
</feature>
<dbReference type="InterPro" id="IPR049069">
    <property type="entry name" value="MRB1590-like_C"/>
</dbReference>
<dbReference type="InterPro" id="IPR046833">
    <property type="entry name" value="ABC_N"/>
</dbReference>
<comment type="caution">
    <text evidence="4">The sequence shown here is derived from an EMBL/GenBank/DDBJ whole genome shotgun (WGS) entry which is preliminary data.</text>
</comment>
<dbReference type="RefSeq" id="WP_037311190.1">
    <property type="nucleotide sequence ID" value="NZ_FOWS01000006.1"/>
</dbReference>
<dbReference type="Pfam" id="PF20446">
    <property type="entry name" value="ABC_N"/>
    <property type="match status" value="1"/>
</dbReference>
<accession>A0A837DAB4</accession>
<protein>
    <submittedName>
        <fullName evidence="4">ABC transporter ATPase</fullName>
    </submittedName>
</protein>
<feature type="domain" description="MRB1590-like C-terminal" evidence="3">
    <location>
        <begin position="469"/>
        <end position="565"/>
    </location>
</feature>
<dbReference type="AlphaFoldDB" id="A0A837DAB4"/>
<gene>
    <name evidence="4" type="ORF">MINT15_25330</name>
</gene>
<evidence type="ECO:0000313" key="5">
    <source>
        <dbReference type="Proteomes" id="UP000030848"/>
    </source>
</evidence>
<name>A0A837DAB4_9PSEU</name>
<evidence type="ECO:0000259" key="1">
    <source>
        <dbReference type="Pfam" id="PF09818"/>
    </source>
</evidence>
<dbReference type="SUPFAM" id="SSF52540">
    <property type="entry name" value="P-loop containing nucleoside triphosphate hydrolases"/>
    <property type="match status" value="1"/>
</dbReference>
<organism evidence="4 5">
    <name type="scientific">Saccharomonospora viridis</name>
    <dbReference type="NCBI Taxonomy" id="1852"/>
    <lineage>
        <taxon>Bacteria</taxon>
        <taxon>Bacillati</taxon>
        <taxon>Actinomycetota</taxon>
        <taxon>Actinomycetes</taxon>
        <taxon>Pseudonocardiales</taxon>
        <taxon>Pseudonocardiaceae</taxon>
        <taxon>Saccharomonospora</taxon>
    </lineage>
</organism>
<reference evidence="4 5" key="1">
    <citation type="submission" date="2014-10" db="EMBL/GenBank/DDBJ databases">
        <title>Genome sequence of Micropolyspora internatus JCM3315.</title>
        <authorList>
            <person name="Shin S.-K."/>
            <person name="Yi H."/>
        </authorList>
    </citation>
    <scope>NUCLEOTIDE SEQUENCE [LARGE SCALE GENOMIC DNA]</scope>
    <source>
        <strain evidence="4 5">JCM 3315</strain>
    </source>
</reference>
<dbReference type="Pfam" id="PF09818">
    <property type="entry name" value="ABC_ATPase"/>
    <property type="match status" value="1"/>
</dbReference>
<dbReference type="PANTHER" id="PTHR38149">
    <property type="entry name" value="ATPASE"/>
    <property type="match status" value="1"/>
</dbReference>
<feature type="domain" description="ATPase of the ABC class C-terminal" evidence="1">
    <location>
        <begin position="168"/>
        <end position="431"/>
    </location>
</feature>
<dbReference type="OrthoDB" id="9809999at2"/>
<sequence length="570" mass="62112">MRGRQALERLLTDIDGRGYGSYKRLRGTYDLGLCRLVIDHVQADPYAPPSKVRTVLDRATAALPDDLVDTPLKRVAVSDFLTRRCHEAASRVEGAGRREPITIGAPGQQVLPRTSVLIADDRVEARWEVALPAGGRRVLGHVAARLLTDTMPRLVESSLCHPHLDALALRRHVELLLDQEELRSRLAQRSLVAFVGDGAVLPRRSGDSDLPMVEGATPFSSPETFRVNFELSSGRTVTGMGIPEGVTVIVGGGYHGKSTLLRALERGVYPHIAGDGREWVITRPDAVTIRAEDGRAVTGVDISPFIDDLPSGTDTTRFTTGNASGSTSQAANLVEAIEAGTSLLLIDEDTSATNFMIRDEPMRRLIPAEREPIIPFVDRIRPLYTELGVSTILVAGGSGSFFGVADRVIALDAYVPRDVTEAAHAIADSFGLRRVDGDPTQRTRLFPEVPNRVPTGSALRTRGRTTPAKARGRNVIRYGAHTIELNAVAQLVDPAQTTAIARFLDRLAELFDGRRGIRDAVEQLYRRIDEDGLDVLSPYSGHPGHLALPRPHEVHAALNRYRGLALTSRK</sequence>
<dbReference type="InterPro" id="IPR019195">
    <property type="entry name" value="ABC_ATPase_put"/>
</dbReference>
<evidence type="ECO:0000259" key="3">
    <source>
        <dbReference type="Pfam" id="PF21117"/>
    </source>
</evidence>
<dbReference type="InterPro" id="IPR046834">
    <property type="entry name" value="ABC_ATPase_C"/>
</dbReference>
<proteinExistence type="predicted"/>
<dbReference type="EMBL" id="JRZE01000005">
    <property type="protein sequence ID" value="KHF43808.1"/>
    <property type="molecule type" value="Genomic_DNA"/>
</dbReference>
<evidence type="ECO:0000259" key="2">
    <source>
        <dbReference type="Pfam" id="PF20446"/>
    </source>
</evidence>
<dbReference type="Pfam" id="PF21117">
    <property type="entry name" value="MRB1590_C"/>
    <property type="match status" value="1"/>
</dbReference>